<evidence type="ECO:0000256" key="1">
    <source>
        <dbReference type="SAM" id="MobiDB-lite"/>
    </source>
</evidence>
<feature type="region of interest" description="Disordered" evidence="1">
    <location>
        <begin position="84"/>
        <end position="103"/>
    </location>
</feature>
<reference evidence="2" key="1">
    <citation type="submission" date="2021-01" db="EMBL/GenBank/DDBJ databases">
        <title>Phytophthora aleatoria, a newly-described species from Pinus radiata is distinct from Phytophthora cactorum isolates based on comparative genomics.</title>
        <authorList>
            <person name="Mcdougal R."/>
            <person name="Panda P."/>
            <person name="Williams N."/>
            <person name="Studholme D.J."/>
        </authorList>
    </citation>
    <scope>NUCLEOTIDE SEQUENCE</scope>
    <source>
        <strain evidence="2">NZFS 3830</strain>
    </source>
</reference>
<proteinExistence type="predicted"/>
<gene>
    <name evidence="2" type="ORF">JG687_00005351</name>
</gene>
<accession>A0A8T1UQU5</accession>
<organism evidence="2 3">
    <name type="scientific">Phytophthora cactorum</name>
    <dbReference type="NCBI Taxonomy" id="29920"/>
    <lineage>
        <taxon>Eukaryota</taxon>
        <taxon>Sar</taxon>
        <taxon>Stramenopiles</taxon>
        <taxon>Oomycota</taxon>
        <taxon>Peronosporomycetes</taxon>
        <taxon>Peronosporales</taxon>
        <taxon>Peronosporaceae</taxon>
        <taxon>Phytophthora</taxon>
    </lineage>
</organism>
<evidence type="ECO:0000313" key="2">
    <source>
        <dbReference type="EMBL" id="KAG6965585.1"/>
    </source>
</evidence>
<evidence type="ECO:0000313" key="3">
    <source>
        <dbReference type="Proteomes" id="UP000688947"/>
    </source>
</evidence>
<protein>
    <submittedName>
        <fullName evidence="2">Uncharacterized protein</fullName>
    </submittedName>
</protein>
<sequence length="132" mass="14531">MCDTRPTMGIWPVYGIHLLKASEKLDLGIFEKEGQRSSQTFRYKNQVKAGGQQAPKHVSQQRRGDHECVVLGACALGRASEAKRYRAAEMEDTTTEGGRWRMPLASSTVTSTASSYIQVGTPPRTSSARGDR</sequence>
<comment type="caution">
    <text evidence="2">The sequence shown here is derived from an EMBL/GenBank/DDBJ whole genome shotgun (WGS) entry which is preliminary data.</text>
</comment>
<dbReference type="AlphaFoldDB" id="A0A8T1UQU5"/>
<name>A0A8T1UQU5_9STRA</name>
<dbReference type="EMBL" id="JAENGZ010000200">
    <property type="protein sequence ID" value="KAG6965585.1"/>
    <property type="molecule type" value="Genomic_DNA"/>
</dbReference>
<feature type="compositionally biased region" description="Polar residues" evidence="1">
    <location>
        <begin position="123"/>
        <end position="132"/>
    </location>
</feature>
<feature type="region of interest" description="Disordered" evidence="1">
    <location>
        <begin position="111"/>
        <end position="132"/>
    </location>
</feature>
<dbReference type="Proteomes" id="UP000688947">
    <property type="component" value="Unassembled WGS sequence"/>
</dbReference>